<sequence>MVGSDVARRNQYPYMVRSNFKFHCGGSLISGNEILTAAHCFNDIAILTLEHPVKFSASISPVCLPPDGSADSYDGRLVYAKGWGHTKEKGTASDFLRHVTKIVVPTETCQRVFKSFEYQDHMMCAYEHGKGTCQGDSGGPLVAWLVVKSTGPKCKYEQVGIVSWGIGCARSGYPGVFMRVTSFLPWIKMNTQW</sequence>
<dbReference type="GO" id="GO:0006508">
    <property type="term" value="P:proteolysis"/>
    <property type="evidence" value="ECO:0000318"/>
    <property type="project" value="GO_Central"/>
</dbReference>
<dbReference type="SUPFAM" id="SSF50494">
    <property type="entry name" value="Trypsin-like serine proteases"/>
    <property type="match status" value="1"/>
</dbReference>
<accession>E9GQ28</accession>
<dbReference type="PROSITE" id="PS50240">
    <property type="entry name" value="TRYPSIN_DOM"/>
    <property type="match status" value="1"/>
</dbReference>
<dbReference type="STRING" id="6669.E9GQ28"/>
<dbReference type="GO" id="GO:0005615">
    <property type="term" value="C:extracellular space"/>
    <property type="evidence" value="ECO:0000318"/>
    <property type="project" value="GO_Central"/>
</dbReference>
<dbReference type="InterPro" id="IPR033116">
    <property type="entry name" value="TRYPSIN_SER"/>
</dbReference>
<evidence type="ECO:0000259" key="4">
    <source>
        <dbReference type="PROSITE" id="PS50240"/>
    </source>
</evidence>
<organism evidence="5 6">
    <name type="scientific">Daphnia pulex</name>
    <name type="common">Water flea</name>
    <dbReference type="NCBI Taxonomy" id="6669"/>
    <lineage>
        <taxon>Eukaryota</taxon>
        <taxon>Metazoa</taxon>
        <taxon>Ecdysozoa</taxon>
        <taxon>Arthropoda</taxon>
        <taxon>Crustacea</taxon>
        <taxon>Branchiopoda</taxon>
        <taxon>Diplostraca</taxon>
        <taxon>Cladocera</taxon>
        <taxon>Anomopoda</taxon>
        <taxon>Daphniidae</taxon>
        <taxon>Daphnia</taxon>
    </lineage>
</organism>
<dbReference type="Gene3D" id="2.40.10.10">
    <property type="entry name" value="Trypsin-like serine proteases"/>
    <property type="match status" value="2"/>
</dbReference>
<keyword evidence="3" id="KW-0645">Protease</keyword>
<dbReference type="eggNOG" id="KOG3627">
    <property type="taxonomic scope" value="Eukaryota"/>
</dbReference>
<dbReference type="MEROPS" id="S01.B42"/>
<keyword evidence="3" id="KW-0720">Serine protease</keyword>
<dbReference type="SMART" id="SM00020">
    <property type="entry name" value="Tryp_SPc"/>
    <property type="match status" value="1"/>
</dbReference>
<dbReference type="GO" id="GO:0004252">
    <property type="term" value="F:serine-type endopeptidase activity"/>
    <property type="evidence" value="ECO:0000318"/>
    <property type="project" value="GO_Central"/>
</dbReference>
<dbReference type="PANTHER" id="PTHR24256">
    <property type="entry name" value="TRYPTASE-RELATED"/>
    <property type="match status" value="1"/>
</dbReference>
<dbReference type="AlphaFoldDB" id="E9GQ28"/>
<dbReference type="Pfam" id="PF00089">
    <property type="entry name" value="Trypsin"/>
    <property type="match status" value="1"/>
</dbReference>
<comment type="similarity">
    <text evidence="2">Belongs to the peptidase S1 family. CLIP subfamily.</text>
</comment>
<dbReference type="OrthoDB" id="546450at2759"/>
<dbReference type="EMBL" id="GL732558">
    <property type="protein sequence ID" value="EFX78208.1"/>
    <property type="molecule type" value="Genomic_DNA"/>
</dbReference>
<evidence type="ECO:0000313" key="6">
    <source>
        <dbReference type="Proteomes" id="UP000000305"/>
    </source>
</evidence>
<feature type="domain" description="Peptidase S1" evidence="4">
    <location>
        <begin position="1"/>
        <end position="192"/>
    </location>
</feature>
<dbReference type="FunFam" id="2.40.10.10:FF:000219">
    <property type="entry name" value="Uncharacterized protein"/>
    <property type="match status" value="1"/>
</dbReference>
<dbReference type="InterPro" id="IPR051487">
    <property type="entry name" value="Ser/Thr_Proteases_Immune/Dev"/>
</dbReference>
<keyword evidence="1" id="KW-1015">Disulfide bond</keyword>
<dbReference type="InterPro" id="IPR001314">
    <property type="entry name" value="Peptidase_S1A"/>
</dbReference>
<dbReference type="HOGENOM" id="CLU_006842_7_6_1"/>
<keyword evidence="3" id="KW-0378">Hydrolase</keyword>
<dbReference type="InterPro" id="IPR009003">
    <property type="entry name" value="Peptidase_S1_PA"/>
</dbReference>
<dbReference type="InterPro" id="IPR018114">
    <property type="entry name" value="TRYPSIN_HIS"/>
</dbReference>
<protein>
    <recommendedName>
        <fullName evidence="4">Peptidase S1 domain-containing protein</fullName>
    </recommendedName>
</protein>
<evidence type="ECO:0000313" key="5">
    <source>
        <dbReference type="EMBL" id="EFX78208.1"/>
    </source>
</evidence>
<dbReference type="PROSITE" id="PS00135">
    <property type="entry name" value="TRYPSIN_SER"/>
    <property type="match status" value="1"/>
</dbReference>
<keyword evidence="6" id="KW-1185">Reference proteome</keyword>
<dbReference type="InterPro" id="IPR043504">
    <property type="entry name" value="Peptidase_S1_PA_chymotrypsin"/>
</dbReference>
<dbReference type="PROSITE" id="PS00134">
    <property type="entry name" value="TRYPSIN_HIS"/>
    <property type="match status" value="1"/>
</dbReference>
<dbReference type="CDD" id="cd00190">
    <property type="entry name" value="Tryp_SPc"/>
    <property type="match status" value="1"/>
</dbReference>
<reference evidence="5 6" key="1">
    <citation type="journal article" date="2011" name="Science">
        <title>The ecoresponsive genome of Daphnia pulex.</title>
        <authorList>
            <person name="Colbourne J.K."/>
            <person name="Pfrender M.E."/>
            <person name="Gilbert D."/>
            <person name="Thomas W.K."/>
            <person name="Tucker A."/>
            <person name="Oakley T.H."/>
            <person name="Tokishita S."/>
            <person name="Aerts A."/>
            <person name="Arnold G.J."/>
            <person name="Basu M.K."/>
            <person name="Bauer D.J."/>
            <person name="Caceres C.E."/>
            <person name="Carmel L."/>
            <person name="Casola C."/>
            <person name="Choi J.H."/>
            <person name="Detter J.C."/>
            <person name="Dong Q."/>
            <person name="Dusheyko S."/>
            <person name="Eads B.D."/>
            <person name="Frohlich T."/>
            <person name="Geiler-Samerotte K.A."/>
            <person name="Gerlach D."/>
            <person name="Hatcher P."/>
            <person name="Jogdeo S."/>
            <person name="Krijgsveld J."/>
            <person name="Kriventseva E.V."/>
            <person name="Kultz D."/>
            <person name="Laforsch C."/>
            <person name="Lindquist E."/>
            <person name="Lopez J."/>
            <person name="Manak J.R."/>
            <person name="Muller J."/>
            <person name="Pangilinan J."/>
            <person name="Patwardhan R.P."/>
            <person name="Pitluck S."/>
            <person name="Pritham E.J."/>
            <person name="Rechtsteiner A."/>
            <person name="Rho M."/>
            <person name="Rogozin I.B."/>
            <person name="Sakarya O."/>
            <person name="Salamov A."/>
            <person name="Schaack S."/>
            <person name="Shapiro H."/>
            <person name="Shiga Y."/>
            <person name="Skalitzky C."/>
            <person name="Smith Z."/>
            <person name="Souvorov A."/>
            <person name="Sung W."/>
            <person name="Tang Z."/>
            <person name="Tsuchiya D."/>
            <person name="Tu H."/>
            <person name="Vos H."/>
            <person name="Wang M."/>
            <person name="Wolf Y.I."/>
            <person name="Yamagata H."/>
            <person name="Yamada T."/>
            <person name="Ye Y."/>
            <person name="Shaw J.R."/>
            <person name="Andrews J."/>
            <person name="Crease T.J."/>
            <person name="Tang H."/>
            <person name="Lucas S.M."/>
            <person name="Robertson H.M."/>
            <person name="Bork P."/>
            <person name="Koonin E.V."/>
            <person name="Zdobnov E.M."/>
            <person name="Grigoriev I.V."/>
            <person name="Lynch M."/>
            <person name="Boore J.L."/>
        </authorList>
    </citation>
    <scope>NUCLEOTIDE SEQUENCE [LARGE SCALE GENOMIC DNA]</scope>
</reference>
<name>E9GQ28_DAPPU</name>
<dbReference type="PhylomeDB" id="E9GQ28"/>
<gene>
    <name evidence="5" type="ORF">DAPPUDRAFT_320718</name>
</gene>
<evidence type="ECO:0000256" key="2">
    <source>
        <dbReference type="ARBA" id="ARBA00024195"/>
    </source>
</evidence>
<proteinExistence type="inferred from homology"/>
<evidence type="ECO:0000256" key="3">
    <source>
        <dbReference type="RuleBase" id="RU363034"/>
    </source>
</evidence>
<dbReference type="InterPro" id="IPR001254">
    <property type="entry name" value="Trypsin_dom"/>
</dbReference>
<evidence type="ECO:0000256" key="1">
    <source>
        <dbReference type="ARBA" id="ARBA00023157"/>
    </source>
</evidence>
<dbReference type="InParanoid" id="E9GQ28"/>
<dbReference type="KEGG" id="dpx:DAPPUDRAFT_320718"/>
<dbReference type="PRINTS" id="PR00722">
    <property type="entry name" value="CHYMOTRYPSIN"/>
</dbReference>
<dbReference type="Proteomes" id="UP000000305">
    <property type="component" value="Unassembled WGS sequence"/>
</dbReference>